<evidence type="ECO:0000313" key="7">
    <source>
        <dbReference type="Proteomes" id="UP000494330"/>
    </source>
</evidence>
<reference evidence="6 7" key="1">
    <citation type="submission" date="2019-09" db="EMBL/GenBank/DDBJ databases">
        <authorList>
            <person name="Depoorter E."/>
        </authorList>
    </citation>
    <scope>NUCLEOTIDE SEQUENCE [LARGE SCALE GENOMIC DNA]</scope>
    <source>
        <strain evidence="6">LMG 30113</strain>
    </source>
</reference>
<feature type="region of interest" description="Disordered" evidence="4">
    <location>
        <begin position="277"/>
        <end position="300"/>
    </location>
</feature>
<dbReference type="Proteomes" id="UP000494330">
    <property type="component" value="Unassembled WGS sequence"/>
</dbReference>
<dbReference type="AlphaFoldDB" id="A0A6P2REW2"/>
<feature type="compositionally biased region" description="Low complexity" evidence="4">
    <location>
        <begin position="277"/>
        <end position="291"/>
    </location>
</feature>
<dbReference type="GO" id="GO:0003700">
    <property type="term" value="F:DNA-binding transcription factor activity"/>
    <property type="evidence" value="ECO:0007669"/>
    <property type="project" value="InterPro"/>
</dbReference>
<dbReference type="EMBL" id="CABVQD010000035">
    <property type="protein sequence ID" value="VWC33923.1"/>
    <property type="molecule type" value="Genomic_DNA"/>
</dbReference>
<dbReference type="GO" id="GO:0000976">
    <property type="term" value="F:transcription cis-regulatory region binding"/>
    <property type="evidence" value="ECO:0007669"/>
    <property type="project" value="TreeGrafter"/>
</dbReference>
<dbReference type="InterPro" id="IPR018060">
    <property type="entry name" value="HTH_AraC"/>
</dbReference>
<sequence>MQMKRERQRNAVSYHLLCDGLTLRAGGGTALFAHAVARTVSGLVTHAHYAGAAQRADGVLSAAAFRRQLGVAISVDANPVAALFPPSLCAADFEARWNALDQASAFGVRTALERFGAGDGAVRRVAGAGGREAACRAERMHQLLDLLSSRRPAAGVDDARAILALCADLGAGGGATRDVLERLHDDPGASVDACAAAAGVSLRTLQRQLGRDGVRFAALKQAVRISLAGYRMRNRDESLTDTAMHAGFYDAAHMIHAWQQACGIRPAVYRSIARLPASGSRPAGDARAAAGDAGGACGPR</sequence>
<dbReference type="Pfam" id="PF12833">
    <property type="entry name" value="HTH_18"/>
    <property type="match status" value="1"/>
</dbReference>
<evidence type="ECO:0000259" key="5">
    <source>
        <dbReference type="PROSITE" id="PS01124"/>
    </source>
</evidence>
<dbReference type="PANTHER" id="PTHR47894">
    <property type="entry name" value="HTH-TYPE TRANSCRIPTIONAL REGULATOR GADX"/>
    <property type="match status" value="1"/>
</dbReference>
<dbReference type="PANTHER" id="PTHR47894:SF4">
    <property type="entry name" value="HTH-TYPE TRANSCRIPTIONAL REGULATOR GADX"/>
    <property type="match status" value="1"/>
</dbReference>
<name>A0A6P2REW2_9BURK</name>
<evidence type="ECO:0000256" key="4">
    <source>
        <dbReference type="SAM" id="MobiDB-lite"/>
    </source>
</evidence>
<dbReference type="SUPFAM" id="SSF46689">
    <property type="entry name" value="Homeodomain-like"/>
    <property type="match status" value="1"/>
</dbReference>
<evidence type="ECO:0000256" key="1">
    <source>
        <dbReference type="ARBA" id="ARBA00023015"/>
    </source>
</evidence>
<dbReference type="InterPro" id="IPR009057">
    <property type="entry name" value="Homeodomain-like_sf"/>
</dbReference>
<organism evidence="6 7">
    <name type="scientific">Burkholderia paludis</name>
    <dbReference type="NCBI Taxonomy" id="1506587"/>
    <lineage>
        <taxon>Bacteria</taxon>
        <taxon>Pseudomonadati</taxon>
        <taxon>Pseudomonadota</taxon>
        <taxon>Betaproteobacteria</taxon>
        <taxon>Burkholderiales</taxon>
        <taxon>Burkholderiaceae</taxon>
        <taxon>Burkholderia</taxon>
        <taxon>Burkholderia cepacia complex</taxon>
    </lineage>
</organism>
<protein>
    <submittedName>
        <fullName evidence="6">AraC family transcriptional regulator</fullName>
    </submittedName>
</protein>
<gene>
    <name evidence="6" type="ORF">BPA30113_06460</name>
</gene>
<dbReference type="GO" id="GO:0005829">
    <property type="term" value="C:cytosol"/>
    <property type="evidence" value="ECO:0007669"/>
    <property type="project" value="TreeGrafter"/>
</dbReference>
<keyword evidence="2" id="KW-0238">DNA-binding</keyword>
<proteinExistence type="predicted"/>
<dbReference type="RefSeq" id="WP_031398336.1">
    <property type="nucleotide sequence ID" value="NZ_CABVQD010000035.1"/>
</dbReference>
<dbReference type="SMART" id="SM00342">
    <property type="entry name" value="HTH_ARAC"/>
    <property type="match status" value="1"/>
</dbReference>
<evidence type="ECO:0000256" key="2">
    <source>
        <dbReference type="ARBA" id="ARBA00023125"/>
    </source>
</evidence>
<keyword evidence="7" id="KW-1185">Reference proteome</keyword>
<dbReference type="Gene3D" id="1.10.10.60">
    <property type="entry name" value="Homeodomain-like"/>
    <property type="match status" value="1"/>
</dbReference>
<evidence type="ECO:0000256" key="3">
    <source>
        <dbReference type="ARBA" id="ARBA00023163"/>
    </source>
</evidence>
<dbReference type="PROSITE" id="PS01124">
    <property type="entry name" value="HTH_ARAC_FAMILY_2"/>
    <property type="match status" value="1"/>
</dbReference>
<keyword evidence="1" id="KW-0805">Transcription regulation</keyword>
<evidence type="ECO:0000313" key="6">
    <source>
        <dbReference type="EMBL" id="VWC33923.1"/>
    </source>
</evidence>
<feature type="domain" description="HTH araC/xylS-type" evidence="5">
    <location>
        <begin position="173"/>
        <end position="272"/>
    </location>
</feature>
<accession>A0A6P2REW2</accession>
<keyword evidence="3" id="KW-0804">Transcription</keyword>